<keyword evidence="10 11" id="KW-0624">Polysaccharide degradation</keyword>
<dbReference type="Proteomes" id="UP000736335">
    <property type="component" value="Unassembled WGS sequence"/>
</dbReference>
<dbReference type="Gene3D" id="3.40.50.1700">
    <property type="entry name" value="Glycoside hydrolase family 3 C-terminal domain"/>
    <property type="match status" value="1"/>
</dbReference>
<dbReference type="SUPFAM" id="SSF51445">
    <property type="entry name" value="(Trans)glycosidases"/>
    <property type="match status" value="1"/>
</dbReference>
<dbReference type="PANTHER" id="PTHR42715:SF2">
    <property type="entry name" value="BETA-GLUCOSIDASE F-RELATED"/>
    <property type="match status" value="1"/>
</dbReference>
<dbReference type="PROSITE" id="PS00775">
    <property type="entry name" value="GLYCOSYL_HYDROL_F3"/>
    <property type="match status" value="1"/>
</dbReference>
<dbReference type="PANTHER" id="PTHR42715">
    <property type="entry name" value="BETA-GLUCOSIDASE"/>
    <property type="match status" value="1"/>
</dbReference>
<evidence type="ECO:0000256" key="6">
    <source>
        <dbReference type="ARBA" id="ARBA00023001"/>
    </source>
</evidence>
<dbReference type="Gene3D" id="3.20.20.300">
    <property type="entry name" value="Glycoside hydrolase, family 3, N-terminal domain"/>
    <property type="match status" value="1"/>
</dbReference>
<keyword evidence="9 11" id="KW-0326">Glycosidase</keyword>
<evidence type="ECO:0000313" key="13">
    <source>
        <dbReference type="EMBL" id="KAF9788156.1"/>
    </source>
</evidence>
<keyword evidence="6" id="KW-0136">Cellulose degradation</keyword>
<dbReference type="InterPro" id="IPR036962">
    <property type="entry name" value="Glyco_hydro_3_N_sf"/>
</dbReference>
<evidence type="ECO:0000256" key="7">
    <source>
        <dbReference type="ARBA" id="ARBA00023180"/>
    </source>
</evidence>
<evidence type="ECO:0000256" key="8">
    <source>
        <dbReference type="ARBA" id="ARBA00023277"/>
    </source>
</evidence>
<dbReference type="EC" id="3.2.1.21" evidence="4 11"/>
<evidence type="ECO:0000313" key="14">
    <source>
        <dbReference type="Proteomes" id="UP000736335"/>
    </source>
</evidence>
<dbReference type="FunFam" id="3.20.20.300:FF:000002">
    <property type="entry name" value="Probable beta-glucosidase"/>
    <property type="match status" value="1"/>
</dbReference>
<reference evidence="13" key="1">
    <citation type="journal article" date="2020" name="Nat. Commun.">
        <title>Large-scale genome sequencing of mycorrhizal fungi provides insights into the early evolution of symbiotic traits.</title>
        <authorList>
            <person name="Miyauchi S."/>
            <person name="Kiss E."/>
            <person name="Kuo A."/>
            <person name="Drula E."/>
            <person name="Kohler A."/>
            <person name="Sanchez-Garcia M."/>
            <person name="Morin E."/>
            <person name="Andreopoulos B."/>
            <person name="Barry K.W."/>
            <person name="Bonito G."/>
            <person name="Buee M."/>
            <person name="Carver A."/>
            <person name="Chen C."/>
            <person name="Cichocki N."/>
            <person name="Clum A."/>
            <person name="Culley D."/>
            <person name="Crous P.W."/>
            <person name="Fauchery L."/>
            <person name="Girlanda M."/>
            <person name="Hayes R.D."/>
            <person name="Keri Z."/>
            <person name="LaButti K."/>
            <person name="Lipzen A."/>
            <person name="Lombard V."/>
            <person name="Magnuson J."/>
            <person name="Maillard F."/>
            <person name="Murat C."/>
            <person name="Nolan M."/>
            <person name="Ohm R.A."/>
            <person name="Pangilinan J."/>
            <person name="Pereira M.F."/>
            <person name="Perotto S."/>
            <person name="Peter M."/>
            <person name="Pfister S."/>
            <person name="Riley R."/>
            <person name="Sitrit Y."/>
            <person name="Stielow J.B."/>
            <person name="Szollosi G."/>
            <person name="Zifcakova L."/>
            <person name="Stursova M."/>
            <person name="Spatafora J.W."/>
            <person name="Tedersoo L."/>
            <person name="Vaario L.M."/>
            <person name="Yamada A."/>
            <person name="Yan M."/>
            <person name="Wang P."/>
            <person name="Xu J."/>
            <person name="Bruns T."/>
            <person name="Baldrian P."/>
            <person name="Vilgalys R."/>
            <person name="Dunand C."/>
            <person name="Henrissat B."/>
            <person name="Grigoriev I.V."/>
            <person name="Hibbett D."/>
            <person name="Nagy L.G."/>
            <person name="Martin F.M."/>
        </authorList>
    </citation>
    <scope>NUCLEOTIDE SEQUENCE</scope>
    <source>
        <strain evidence="13">UH-Tt-Lm1</strain>
    </source>
</reference>
<feature type="domain" description="Fibronectin type III-like" evidence="12">
    <location>
        <begin position="689"/>
        <end position="759"/>
    </location>
</feature>
<dbReference type="SMART" id="SM01217">
    <property type="entry name" value="Fn3_like"/>
    <property type="match status" value="1"/>
</dbReference>
<keyword evidence="14" id="KW-1185">Reference proteome</keyword>
<name>A0A9P6HKF0_9AGAM</name>
<dbReference type="SUPFAM" id="SSF52279">
    <property type="entry name" value="Beta-D-glucan exohydrolase, C-terminal domain"/>
    <property type="match status" value="1"/>
</dbReference>
<comment type="similarity">
    <text evidence="3 11">Belongs to the glycosyl hydrolase 3 family.</text>
</comment>
<dbReference type="PRINTS" id="PR00133">
    <property type="entry name" value="GLHYDRLASE3"/>
</dbReference>
<dbReference type="OrthoDB" id="416222at2759"/>
<comment type="caution">
    <text evidence="13">The sequence shown here is derived from an EMBL/GenBank/DDBJ whole genome shotgun (WGS) entry which is preliminary data.</text>
</comment>
<dbReference type="Gene3D" id="2.60.40.10">
    <property type="entry name" value="Immunoglobulins"/>
    <property type="match status" value="1"/>
</dbReference>
<dbReference type="InterPro" id="IPR026891">
    <property type="entry name" value="Fn3-like"/>
</dbReference>
<evidence type="ECO:0000256" key="3">
    <source>
        <dbReference type="ARBA" id="ARBA00005336"/>
    </source>
</evidence>
<dbReference type="InterPro" id="IPR001764">
    <property type="entry name" value="Glyco_hydro_3_N"/>
</dbReference>
<proteinExistence type="inferred from homology"/>
<keyword evidence="8 11" id="KW-0119">Carbohydrate metabolism</keyword>
<dbReference type="EMBL" id="WIUZ02000004">
    <property type="protein sequence ID" value="KAF9788156.1"/>
    <property type="molecule type" value="Genomic_DNA"/>
</dbReference>
<evidence type="ECO:0000259" key="12">
    <source>
        <dbReference type="SMART" id="SM01217"/>
    </source>
</evidence>
<dbReference type="InterPro" id="IPR013783">
    <property type="entry name" value="Ig-like_fold"/>
</dbReference>
<evidence type="ECO:0000256" key="11">
    <source>
        <dbReference type="RuleBase" id="RU361161"/>
    </source>
</evidence>
<organism evidence="13 14">
    <name type="scientific">Thelephora terrestris</name>
    <dbReference type="NCBI Taxonomy" id="56493"/>
    <lineage>
        <taxon>Eukaryota</taxon>
        <taxon>Fungi</taxon>
        <taxon>Dikarya</taxon>
        <taxon>Basidiomycota</taxon>
        <taxon>Agaricomycotina</taxon>
        <taxon>Agaricomycetes</taxon>
        <taxon>Thelephorales</taxon>
        <taxon>Thelephoraceae</taxon>
        <taxon>Thelephora</taxon>
    </lineage>
</organism>
<evidence type="ECO:0000256" key="2">
    <source>
        <dbReference type="ARBA" id="ARBA00004987"/>
    </source>
</evidence>
<evidence type="ECO:0000256" key="10">
    <source>
        <dbReference type="ARBA" id="ARBA00023326"/>
    </source>
</evidence>
<dbReference type="GO" id="GO:0030245">
    <property type="term" value="P:cellulose catabolic process"/>
    <property type="evidence" value="ECO:0007669"/>
    <property type="project" value="UniProtKB-KW"/>
</dbReference>
<dbReference type="InterPro" id="IPR002772">
    <property type="entry name" value="Glyco_hydro_3_C"/>
</dbReference>
<accession>A0A9P6HKF0</accession>
<comment type="pathway">
    <text evidence="2 11">Glycan metabolism; cellulose degradation.</text>
</comment>
<protein>
    <recommendedName>
        <fullName evidence="4 11">beta-glucosidase</fullName>
        <ecNumber evidence="4 11">3.2.1.21</ecNumber>
    </recommendedName>
</protein>
<dbReference type="InterPro" id="IPR019800">
    <property type="entry name" value="Glyco_hydro_3_AS"/>
</dbReference>
<evidence type="ECO:0000256" key="9">
    <source>
        <dbReference type="ARBA" id="ARBA00023295"/>
    </source>
</evidence>
<dbReference type="Pfam" id="PF01915">
    <property type="entry name" value="Glyco_hydro_3_C"/>
    <property type="match status" value="1"/>
</dbReference>
<dbReference type="InterPro" id="IPR036881">
    <property type="entry name" value="Glyco_hydro_3_C_sf"/>
</dbReference>
<dbReference type="Pfam" id="PF00933">
    <property type="entry name" value="Glyco_hydro_3"/>
    <property type="match status" value="1"/>
</dbReference>
<dbReference type="Pfam" id="PF14310">
    <property type="entry name" value="Fn3-like"/>
    <property type="match status" value="1"/>
</dbReference>
<sequence>MLPTMQERVVFEKTPQTQRIRTRVYHLVQVPRSFSGSTFAVATASFLLSLFLYCLLLRTTAETQARTWDDARALAIATTAQLTLDEKVGILIGKGISGSRCIGDTGPVTRLNIPNLCMNDGPAGLRATKGVTGFPAGINAASTFSRRLMRARGVALGEEFRGKGVRVYLGPAMDIMRSPKAGRAWESFGPDPWLGGEGAYETVMGVQSTGVMACAKHLIANNQEHWRYGLSSDIDDRTLHEVYWWPFLRSIEADVSAVMCAYNRLNQTSSCHNKNLLTNVLRKEGGFKGFVISDWGATHDSVEDNVDAGLDMEQPGDWIVIGGGVYGNNGLKNAVQNKKISESTLNGMVTNVLTSYYKINQDGPYPAVNFDAQKPDGSGPNNKNVVVRTAAHTALAREIAAASAVLLKNNKSGSLGLPLGQPRTIAVIGQDAKMPSPDCNLNMCNDGTMVIGWGSGSYSLDYVVPPVDAIKSHLSHTGVVTSSLSNDIRAAVSAAKGKDVAIVFANAMSGELGFYDIVVGNMGDRNDLALWWGGSSMIEAVAAVNKNTIVVIHSVGPVNMGWSNHLNITGIIYAGAPGEQTGPGLVDVLWGLNPRYPSGRLPFAISDNEADYPAPIIYNSDGFPTIKYTEQLLLDYRYMESTGINPRFDFGFGLSYTKFEYSDLEIRPSGDGATVIVTIKNAGLVPGTEIPQLYLGFPTNAGEPPKVLRGFDEVFLQPGGSSSVRFPLNERDLSIWDVPSQSWVRPAGAFTVYVGGAHSDIRLQGIF</sequence>
<dbReference type="InterPro" id="IPR050288">
    <property type="entry name" value="Cellulose_deg_GH3"/>
</dbReference>
<dbReference type="InterPro" id="IPR017853">
    <property type="entry name" value="GH"/>
</dbReference>
<evidence type="ECO:0000256" key="1">
    <source>
        <dbReference type="ARBA" id="ARBA00000448"/>
    </source>
</evidence>
<evidence type="ECO:0000256" key="4">
    <source>
        <dbReference type="ARBA" id="ARBA00012744"/>
    </source>
</evidence>
<comment type="catalytic activity">
    <reaction evidence="1 11">
        <text>Hydrolysis of terminal, non-reducing beta-D-glucosyl residues with release of beta-D-glucose.</text>
        <dbReference type="EC" id="3.2.1.21"/>
    </reaction>
</comment>
<keyword evidence="7" id="KW-0325">Glycoprotein</keyword>
<keyword evidence="5 11" id="KW-0378">Hydrolase</keyword>
<evidence type="ECO:0000256" key="5">
    <source>
        <dbReference type="ARBA" id="ARBA00022801"/>
    </source>
</evidence>
<dbReference type="AlphaFoldDB" id="A0A9P6HKF0"/>
<gene>
    <name evidence="13" type="ORF">BJ322DRAFT_610152</name>
</gene>
<dbReference type="GO" id="GO:0008422">
    <property type="term" value="F:beta-glucosidase activity"/>
    <property type="evidence" value="ECO:0007669"/>
    <property type="project" value="UniProtKB-EC"/>
</dbReference>
<reference evidence="13" key="2">
    <citation type="submission" date="2020-11" db="EMBL/GenBank/DDBJ databases">
        <authorList>
            <consortium name="DOE Joint Genome Institute"/>
            <person name="Kuo A."/>
            <person name="Miyauchi S."/>
            <person name="Kiss E."/>
            <person name="Drula E."/>
            <person name="Kohler A."/>
            <person name="Sanchez-Garcia M."/>
            <person name="Andreopoulos B."/>
            <person name="Barry K.W."/>
            <person name="Bonito G."/>
            <person name="Buee M."/>
            <person name="Carver A."/>
            <person name="Chen C."/>
            <person name="Cichocki N."/>
            <person name="Clum A."/>
            <person name="Culley D."/>
            <person name="Crous P.W."/>
            <person name="Fauchery L."/>
            <person name="Girlanda M."/>
            <person name="Hayes R."/>
            <person name="Keri Z."/>
            <person name="Labutti K."/>
            <person name="Lipzen A."/>
            <person name="Lombard V."/>
            <person name="Magnuson J."/>
            <person name="Maillard F."/>
            <person name="Morin E."/>
            <person name="Murat C."/>
            <person name="Nolan M."/>
            <person name="Ohm R."/>
            <person name="Pangilinan J."/>
            <person name="Pereira M."/>
            <person name="Perotto S."/>
            <person name="Peter M."/>
            <person name="Riley R."/>
            <person name="Sitrit Y."/>
            <person name="Stielow B."/>
            <person name="Szollosi G."/>
            <person name="Zifcakova L."/>
            <person name="Stursova M."/>
            <person name="Spatafora J.W."/>
            <person name="Tedersoo L."/>
            <person name="Vaario L.-M."/>
            <person name="Yamada A."/>
            <person name="Yan M."/>
            <person name="Wang P."/>
            <person name="Xu J."/>
            <person name="Bruns T."/>
            <person name="Baldrian P."/>
            <person name="Vilgalys R."/>
            <person name="Henrissat B."/>
            <person name="Grigoriev I.V."/>
            <person name="Hibbett D."/>
            <person name="Nagy L.G."/>
            <person name="Martin F.M."/>
        </authorList>
    </citation>
    <scope>NUCLEOTIDE SEQUENCE</scope>
    <source>
        <strain evidence="13">UH-Tt-Lm1</strain>
    </source>
</reference>